<accession>A0A1T4KX22</accession>
<dbReference type="PROSITE" id="PS50151">
    <property type="entry name" value="UVR"/>
    <property type="match status" value="1"/>
</dbReference>
<dbReference type="OrthoDB" id="9788704at2"/>
<dbReference type="GO" id="GO:0005507">
    <property type="term" value="F:copper ion binding"/>
    <property type="evidence" value="ECO:0007669"/>
    <property type="project" value="TreeGrafter"/>
</dbReference>
<name>A0A1T4KX22_TREPO</name>
<organism evidence="3 4">
    <name type="scientific">Treponema porcinum</name>
    <dbReference type="NCBI Taxonomy" id="261392"/>
    <lineage>
        <taxon>Bacteria</taxon>
        <taxon>Pseudomonadati</taxon>
        <taxon>Spirochaetota</taxon>
        <taxon>Spirochaetia</taxon>
        <taxon>Spirochaetales</taxon>
        <taxon>Treponemataceae</taxon>
        <taxon>Treponema</taxon>
    </lineage>
</organism>
<dbReference type="GO" id="GO:1990170">
    <property type="term" value="P:stress response to cadmium ion"/>
    <property type="evidence" value="ECO:0007669"/>
    <property type="project" value="TreeGrafter"/>
</dbReference>
<dbReference type="Proteomes" id="UP000190423">
    <property type="component" value="Unassembled WGS sequence"/>
</dbReference>
<dbReference type="InterPro" id="IPR001943">
    <property type="entry name" value="UVR_dom"/>
</dbReference>
<feature type="domain" description="UVR" evidence="2">
    <location>
        <begin position="134"/>
        <end position="164"/>
    </location>
</feature>
<protein>
    <submittedName>
        <fullName evidence="3">Protein-arginine kinase activator protein McsA</fullName>
    </submittedName>
</protein>
<dbReference type="PANTHER" id="PTHR38430">
    <property type="entry name" value="PROTEIN-ARGININE KINASE ACTIVATOR PROTEIN"/>
    <property type="match status" value="1"/>
</dbReference>
<dbReference type="InterPro" id="IPR036876">
    <property type="entry name" value="UVR_dom_sf"/>
</dbReference>
<keyword evidence="1" id="KW-0742">SOS response</keyword>
<dbReference type="GO" id="GO:0050897">
    <property type="term" value="F:cobalt ion binding"/>
    <property type="evidence" value="ECO:0007669"/>
    <property type="project" value="TreeGrafter"/>
</dbReference>
<sequence>MICDLCRTREAVIFLEQMGKNIKRKINLCAECAAARGIAAPVPAPNQQNVAALFQEIVERNMALESESKRVCPSCGKSILDIKSQGIAGCPECYEVFKAEIRESMNAHGITGTYTGSMPLRVKGFRNALTDRADLQAKLDEAVRTENYEKAAVYRDYLRALEKGSVADGSDASSSD</sequence>
<evidence type="ECO:0000313" key="3">
    <source>
        <dbReference type="EMBL" id="SJZ46898.1"/>
    </source>
</evidence>
<dbReference type="GO" id="GO:0008270">
    <property type="term" value="F:zinc ion binding"/>
    <property type="evidence" value="ECO:0007669"/>
    <property type="project" value="TreeGrafter"/>
</dbReference>
<keyword evidence="1" id="KW-0227">DNA damage</keyword>
<keyword evidence="4" id="KW-1185">Reference proteome</keyword>
<proteinExistence type="predicted"/>
<keyword evidence="3" id="KW-0418">Kinase</keyword>
<dbReference type="InterPro" id="IPR025542">
    <property type="entry name" value="YacH"/>
</dbReference>
<dbReference type="GO" id="GO:1990169">
    <property type="term" value="P:stress response to copper ion"/>
    <property type="evidence" value="ECO:0007669"/>
    <property type="project" value="TreeGrafter"/>
</dbReference>
<dbReference type="GO" id="GO:0016301">
    <property type="term" value="F:kinase activity"/>
    <property type="evidence" value="ECO:0007669"/>
    <property type="project" value="UniProtKB-KW"/>
</dbReference>
<dbReference type="RefSeq" id="WP_078933269.1">
    <property type="nucleotide sequence ID" value="NZ_FUWG01000009.1"/>
</dbReference>
<dbReference type="SUPFAM" id="SSF46600">
    <property type="entry name" value="C-terminal UvrC-binding domain of UvrB"/>
    <property type="match status" value="1"/>
</dbReference>
<keyword evidence="3" id="KW-0808">Transferase</keyword>
<dbReference type="PANTHER" id="PTHR38430:SF1">
    <property type="entry name" value="PROTEIN-ARGININE KINASE ACTIVATOR PROTEIN"/>
    <property type="match status" value="1"/>
</dbReference>
<dbReference type="GO" id="GO:0046870">
    <property type="term" value="F:cadmium ion binding"/>
    <property type="evidence" value="ECO:0007669"/>
    <property type="project" value="TreeGrafter"/>
</dbReference>
<reference evidence="3 4" key="1">
    <citation type="submission" date="2017-02" db="EMBL/GenBank/DDBJ databases">
        <authorList>
            <person name="Peterson S.W."/>
        </authorList>
    </citation>
    <scope>NUCLEOTIDE SEQUENCE [LARGE SCALE GENOMIC DNA]</scope>
    <source>
        <strain evidence="3 4">ATCC BAA-908</strain>
    </source>
</reference>
<dbReference type="Pfam" id="PF02151">
    <property type="entry name" value="UVR"/>
    <property type="match status" value="1"/>
</dbReference>
<gene>
    <name evidence="3" type="ORF">SAMN02745149_01358</name>
</gene>
<dbReference type="GO" id="GO:0009432">
    <property type="term" value="P:SOS response"/>
    <property type="evidence" value="ECO:0007669"/>
    <property type="project" value="UniProtKB-KW"/>
</dbReference>
<evidence type="ECO:0000256" key="1">
    <source>
        <dbReference type="ARBA" id="ARBA00023236"/>
    </source>
</evidence>
<dbReference type="AlphaFoldDB" id="A0A1T4KX22"/>
<dbReference type="GeneID" id="78316655"/>
<dbReference type="PIRSF" id="PIRSF015034">
    <property type="entry name" value="YacH"/>
    <property type="match status" value="1"/>
</dbReference>
<evidence type="ECO:0000259" key="2">
    <source>
        <dbReference type="PROSITE" id="PS50151"/>
    </source>
</evidence>
<dbReference type="EMBL" id="FUWG01000009">
    <property type="protein sequence ID" value="SJZ46898.1"/>
    <property type="molecule type" value="Genomic_DNA"/>
</dbReference>
<dbReference type="STRING" id="261392.SAMN02745149_01358"/>
<evidence type="ECO:0000313" key="4">
    <source>
        <dbReference type="Proteomes" id="UP000190423"/>
    </source>
</evidence>